<proteinExistence type="predicted"/>
<comment type="caution">
    <text evidence="5">The sequence shown here is derived from an EMBL/GenBank/DDBJ whole genome shotgun (WGS) entry which is preliminary data.</text>
</comment>
<dbReference type="Pfam" id="PF01315">
    <property type="entry name" value="Ald_Xan_dh_C"/>
    <property type="match status" value="1"/>
</dbReference>
<keyword evidence="1" id="KW-0500">Molybdenum</keyword>
<organism evidence="5 6">
    <name type="scientific">Actinocrispum wychmicini</name>
    <dbReference type="NCBI Taxonomy" id="1213861"/>
    <lineage>
        <taxon>Bacteria</taxon>
        <taxon>Bacillati</taxon>
        <taxon>Actinomycetota</taxon>
        <taxon>Actinomycetes</taxon>
        <taxon>Pseudonocardiales</taxon>
        <taxon>Pseudonocardiaceae</taxon>
        <taxon>Actinocrispum</taxon>
    </lineage>
</organism>
<dbReference type="InterPro" id="IPR046867">
    <property type="entry name" value="AldOxase/xan_DH_MoCoBD2"/>
</dbReference>
<dbReference type="Pfam" id="PF20256">
    <property type="entry name" value="MoCoBD_2"/>
    <property type="match status" value="1"/>
</dbReference>
<accession>A0A4R2J7K6</accession>
<dbReference type="Proteomes" id="UP000295680">
    <property type="component" value="Unassembled WGS sequence"/>
</dbReference>
<dbReference type="Gene3D" id="3.30.365.10">
    <property type="entry name" value="Aldehyde oxidase/xanthine dehydrogenase, molybdopterin binding domain"/>
    <property type="match status" value="4"/>
</dbReference>
<feature type="domain" description="Aldehyde oxidase/xanthine dehydrogenase a/b hammerhead" evidence="4">
    <location>
        <begin position="16"/>
        <end position="121"/>
    </location>
</feature>
<dbReference type="RefSeq" id="WP_132122860.1">
    <property type="nucleotide sequence ID" value="NZ_SLWS01000008.1"/>
</dbReference>
<sequence length="715" mass="75105">MIGQPADRVDGRLKVIGSALYAADNQLDRLAYGYVVTSTVARGTVTSMQVPDSPGVLAVYSVYNTLKLFAYTQAQNDETRPPLQDTTVRYYGQMIGLVVAETFEQARDAAALIRVTYQEQPPATSFPNGTPVNPPSGSPTQDVLAPGVPSIDAALAASEVTVQGAYTTSVNNHNAMEPHATLANWIGDHLVIYTVSQGVRLVTARLATTLGVEQAKIHVVNPYVGGGFGNKWGNWAHTPVTAAAARALGRPVKTILTREQTFTVVGHRPASRQSVSLGARKDGTLTAIKNDGVSEMSVASNFFEPVANLSATLYASPNIHVSRQVVPLDAPPTTIMRAPQEANGSFALESAMDELALKLGLDPLELRRKNDTAVNPGNGKPWSSKHLAECYDRGAAKFGWAARNPLPGSVVDGDWLVGMGMATATYPAGRGDASMKVRFHADGTVVVAGTAADLGTGQSTVFSILAADRLGIPVDRVIPQLGDSSSPTAANAGGSSSTSTNGPAVQVAADAAVKALVRFAAQSPFFRAAPSYSDGSLTDGTTSMTFGALLTAMDVPAVEATASSPKISDPVHVFRSFGATFCEVRVNRWTAEPRVTRMVCVVDAGRVVNPKTARSQIVGGLIMGIGQALLEETRMEADGRFANANLAAYLVPVNADTPVFDVEFLDYPDTLLSPLGARGIGEFGIVGAAAAVANAVYNATGRRIRDLPITLDKLL</sequence>
<evidence type="ECO:0000256" key="1">
    <source>
        <dbReference type="ARBA" id="ARBA00022505"/>
    </source>
</evidence>
<dbReference type="SUPFAM" id="SSF56003">
    <property type="entry name" value="Molybdenum cofactor-binding domain"/>
    <property type="match status" value="1"/>
</dbReference>
<keyword evidence="2" id="KW-0560">Oxidoreductase</keyword>
<dbReference type="Gene3D" id="3.90.1170.50">
    <property type="entry name" value="Aldehyde oxidase/xanthine dehydrogenase, a/b hammerhead"/>
    <property type="match status" value="1"/>
</dbReference>
<dbReference type="GO" id="GO:0016491">
    <property type="term" value="F:oxidoreductase activity"/>
    <property type="evidence" value="ECO:0007669"/>
    <property type="project" value="UniProtKB-KW"/>
</dbReference>
<evidence type="ECO:0000259" key="4">
    <source>
        <dbReference type="SMART" id="SM01008"/>
    </source>
</evidence>
<dbReference type="Pfam" id="PF02738">
    <property type="entry name" value="MoCoBD_1"/>
    <property type="match status" value="1"/>
</dbReference>
<feature type="compositionally biased region" description="Polar residues" evidence="3">
    <location>
        <begin position="122"/>
        <end position="131"/>
    </location>
</feature>
<protein>
    <submittedName>
        <fullName evidence="5">Xanthine dehydrogenase YagR molybdenum-binding subunit</fullName>
    </submittedName>
</protein>
<evidence type="ECO:0000256" key="2">
    <source>
        <dbReference type="ARBA" id="ARBA00023002"/>
    </source>
</evidence>
<feature type="region of interest" description="Disordered" evidence="3">
    <location>
        <begin position="122"/>
        <end position="141"/>
    </location>
</feature>
<dbReference type="EMBL" id="SLWS01000008">
    <property type="protein sequence ID" value="TCO55101.1"/>
    <property type="molecule type" value="Genomic_DNA"/>
</dbReference>
<evidence type="ECO:0000313" key="6">
    <source>
        <dbReference type="Proteomes" id="UP000295680"/>
    </source>
</evidence>
<reference evidence="5 6" key="1">
    <citation type="submission" date="2019-03" db="EMBL/GenBank/DDBJ databases">
        <title>Genomic Encyclopedia of Type Strains, Phase IV (KMG-IV): sequencing the most valuable type-strain genomes for metagenomic binning, comparative biology and taxonomic classification.</title>
        <authorList>
            <person name="Goeker M."/>
        </authorList>
    </citation>
    <scope>NUCLEOTIDE SEQUENCE [LARGE SCALE GENOMIC DNA]</scope>
    <source>
        <strain evidence="5 6">DSM 45934</strain>
    </source>
</reference>
<feature type="compositionally biased region" description="Low complexity" evidence="3">
    <location>
        <begin position="484"/>
        <end position="502"/>
    </location>
</feature>
<dbReference type="PANTHER" id="PTHR11908">
    <property type="entry name" value="XANTHINE DEHYDROGENASE"/>
    <property type="match status" value="1"/>
</dbReference>
<dbReference type="GO" id="GO:0005506">
    <property type="term" value="F:iron ion binding"/>
    <property type="evidence" value="ECO:0007669"/>
    <property type="project" value="InterPro"/>
</dbReference>
<dbReference type="InterPro" id="IPR008274">
    <property type="entry name" value="AldOxase/xan_DH_MoCoBD1"/>
</dbReference>
<evidence type="ECO:0000313" key="5">
    <source>
        <dbReference type="EMBL" id="TCO55101.1"/>
    </source>
</evidence>
<dbReference type="PANTHER" id="PTHR11908:SF132">
    <property type="entry name" value="ALDEHYDE OXIDASE 1-RELATED"/>
    <property type="match status" value="1"/>
</dbReference>
<evidence type="ECO:0000256" key="3">
    <source>
        <dbReference type="SAM" id="MobiDB-lite"/>
    </source>
</evidence>
<dbReference type="OrthoDB" id="135295at2"/>
<dbReference type="AlphaFoldDB" id="A0A4R2J7K6"/>
<dbReference type="InterPro" id="IPR036856">
    <property type="entry name" value="Ald_Oxase/Xan_DH_a/b_sf"/>
</dbReference>
<dbReference type="InterPro" id="IPR016208">
    <property type="entry name" value="Ald_Oxase/xanthine_DH-like"/>
</dbReference>
<feature type="region of interest" description="Disordered" evidence="3">
    <location>
        <begin position="483"/>
        <end position="502"/>
    </location>
</feature>
<dbReference type="SMART" id="SM01008">
    <property type="entry name" value="Ald_Xan_dh_C"/>
    <property type="match status" value="1"/>
</dbReference>
<dbReference type="SUPFAM" id="SSF54665">
    <property type="entry name" value="CO dehydrogenase molybdoprotein N-domain-like"/>
    <property type="match status" value="1"/>
</dbReference>
<keyword evidence="6" id="KW-1185">Reference proteome</keyword>
<name>A0A4R2J7K6_9PSEU</name>
<dbReference type="InterPro" id="IPR037165">
    <property type="entry name" value="AldOxase/xan_DH_Mopterin-bd_sf"/>
</dbReference>
<dbReference type="InterPro" id="IPR000674">
    <property type="entry name" value="Ald_Oxase/Xan_DH_a/b"/>
</dbReference>
<gene>
    <name evidence="5" type="ORF">EV192_108389</name>
</gene>